<name>A0A7X0IRW2_9HYPH</name>
<dbReference type="Proteomes" id="UP000565576">
    <property type="component" value="Unassembled WGS sequence"/>
</dbReference>
<evidence type="ECO:0000313" key="2">
    <source>
        <dbReference type="EMBL" id="MBB6486015.1"/>
    </source>
</evidence>
<organism evidence="2 3">
    <name type="scientific">Rhizobium lusitanum</name>
    <dbReference type="NCBI Taxonomy" id="293958"/>
    <lineage>
        <taxon>Bacteria</taxon>
        <taxon>Pseudomonadati</taxon>
        <taxon>Pseudomonadota</taxon>
        <taxon>Alphaproteobacteria</taxon>
        <taxon>Hyphomicrobiales</taxon>
        <taxon>Rhizobiaceae</taxon>
        <taxon>Rhizobium/Agrobacterium group</taxon>
        <taxon>Rhizobium</taxon>
    </lineage>
</organism>
<dbReference type="RefSeq" id="WP_246806325.1">
    <property type="nucleotide sequence ID" value="NZ_JACHBG010000006.1"/>
</dbReference>
<dbReference type="EMBL" id="JACHBG010000006">
    <property type="protein sequence ID" value="MBB6486015.1"/>
    <property type="molecule type" value="Genomic_DNA"/>
</dbReference>
<reference evidence="2 3" key="1">
    <citation type="submission" date="2020-08" db="EMBL/GenBank/DDBJ databases">
        <title>Genomic Encyclopedia of Type Strains, Phase IV (KMG-V): Genome sequencing to study the core and pangenomes of soil and plant-associated prokaryotes.</title>
        <authorList>
            <person name="Whitman W."/>
        </authorList>
    </citation>
    <scope>NUCLEOTIDE SEQUENCE [LARGE SCALE GENOMIC DNA]</scope>
    <source>
        <strain evidence="2 3">SEMIA 4060</strain>
    </source>
</reference>
<evidence type="ECO:0000313" key="3">
    <source>
        <dbReference type="Proteomes" id="UP000565576"/>
    </source>
</evidence>
<protein>
    <recommendedName>
        <fullName evidence="1">Nucleotide-diphospho-sugar transferase domain-containing protein</fullName>
    </recommendedName>
</protein>
<evidence type="ECO:0000259" key="1">
    <source>
        <dbReference type="Pfam" id="PF03407"/>
    </source>
</evidence>
<sequence length="254" mass="29250">MNIFNMVRPWTAQQRALIVPFPARQDLERRKSAATDADGPVVAFFTAGSFYEQEEKRMARSAERIGLKVLATALPSAGSWVLNAGLKPGFLTQERSRLRGPLLYVDVDAVFHRNPWPELRKLDCDIAAYYETNGRLVSATILINDTPAAAQLLELWRQGCVANPEMWDQLVLEHIIAEDEKSVHPQFRVVKLPVSFCWIFDRVENESVAEVYIEQLQASREAKKRKRWFGRIGKRLKRRRDRIDEIERILCSGR</sequence>
<proteinExistence type="predicted"/>
<dbReference type="Pfam" id="PF03407">
    <property type="entry name" value="Nucleotid_trans"/>
    <property type="match status" value="1"/>
</dbReference>
<comment type="caution">
    <text evidence="2">The sequence shown here is derived from an EMBL/GenBank/DDBJ whole genome shotgun (WGS) entry which is preliminary data.</text>
</comment>
<dbReference type="InterPro" id="IPR005069">
    <property type="entry name" value="Nucl-diP-sugar_transferase"/>
</dbReference>
<feature type="domain" description="Nucleotide-diphospho-sugar transferase" evidence="1">
    <location>
        <begin position="101"/>
        <end position="181"/>
    </location>
</feature>
<accession>A0A7X0IRW2</accession>
<gene>
    <name evidence="2" type="ORF">GGD46_003309</name>
</gene>
<dbReference type="AlphaFoldDB" id="A0A7X0IRW2"/>